<feature type="domain" description="EH" evidence="16">
    <location>
        <begin position="284"/>
        <end position="374"/>
    </location>
</feature>
<evidence type="ECO:0000256" key="5">
    <source>
        <dbReference type="ARBA" id="ARBA00013889"/>
    </source>
</evidence>
<feature type="compositionally biased region" description="Pro residues" evidence="14">
    <location>
        <begin position="776"/>
        <end position="787"/>
    </location>
</feature>
<organism evidence="18 19">
    <name type="scientific">Uncinocarpus reesii (strain UAMH 1704)</name>
    <dbReference type="NCBI Taxonomy" id="336963"/>
    <lineage>
        <taxon>Eukaryota</taxon>
        <taxon>Fungi</taxon>
        <taxon>Dikarya</taxon>
        <taxon>Ascomycota</taxon>
        <taxon>Pezizomycotina</taxon>
        <taxon>Eurotiomycetes</taxon>
        <taxon>Eurotiomycetidae</taxon>
        <taxon>Onygenales</taxon>
        <taxon>Onygenaceae</taxon>
        <taxon>Uncinocarpus</taxon>
    </lineage>
</organism>
<dbReference type="CDD" id="cd14270">
    <property type="entry name" value="UBA"/>
    <property type="match status" value="1"/>
</dbReference>
<keyword evidence="10" id="KW-0175">Coiled coil</keyword>
<evidence type="ECO:0000256" key="4">
    <source>
        <dbReference type="ARBA" id="ARBA00011159"/>
    </source>
</evidence>
<evidence type="ECO:0000313" key="18">
    <source>
        <dbReference type="EMBL" id="EEP79238.1"/>
    </source>
</evidence>
<dbReference type="InterPro" id="IPR002048">
    <property type="entry name" value="EF_hand_dom"/>
</dbReference>
<feature type="region of interest" description="Disordered" evidence="14">
    <location>
        <begin position="368"/>
        <end position="391"/>
    </location>
</feature>
<feature type="compositionally biased region" description="Polar residues" evidence="14">
    <location>
        <begin position="692"/>
        <end position="717"/>
    </location>
</feature>
<feature type="compositionally biased region" description="Pro residues" evidence="14">
    <location>
        <begin position="972"/>
        <end position="991"/>
    </location>
</feature>
<evidence type="ECO:0000256" key="12">
    <source>
        <dbReference type="ARBA" id="ARBA00023212"/>
    </source>
</evidence>
<evidence type="ECO:0000259" key="16">
    <source>
        <dbReference type="PROSITE" id="PS50031"/>
    </source>
</evidence>
<dbReference type="SUPFAM" id="SSF47473">
    <property type="entry name" value="EF-hand"/>
    <property type="match status" value="3"/>
</dbReference>
<dbReference type="CDD" id="cd00052">
    <property type="entry name" value="EH"/>
    <property type="match status" value="3"/>
</dbReference>
<keyword evidence="8" id="KW-0967">Endosome</keyword>
<dbReference type="Pfam" id="PF00627">
    <property type="entry name" value="UBA"/>
    <property type="match status" value="1"/>
</dbReference>
<dbReference type="InterPro" id="IPR009060">
    <property type="entry name" value="UBA-like_sf"/>
</dbReference>
<dbReference type="OMA" id="AMYLVRQ"/>
<comment type="subcellular location">
    <subcellularLocation>
        <location evidence="3">Cell membrane</location>
        <topology evidence="3">Peripheral membrane protein</topology>
        <orientation evidence="3">Cytoplasmic side</orientation>
    </subcellularLocation>
    <subcellularLocation>
        <location evidence="2">Cytoplasm</location>
        <location evidence="2">Cytoskeleton</location>
        <location evidence="2">Actin patch</location>
    </subcellularLocation>
    <subcellularLocation>
        <location evidence="1">Endosome membrane</location>
        <topology evidence="1">Peripheral membrane protein</topology>
        <orientation evidence="1">Cytoplasmic side</orientation>
    </subcellularLocation>
</comment>
<dbReference type="PROSITE" id="PS50031">
    <property type="entry name" value="EH"/>
    <property type="match status" value="3"/>
</dbReference>
<dbReference type="InterPro" id="IPR018247">
    <property type="entry name" value="EF_Hand_1_Ca_BS"/>
</dbReference>
<keyword evidence="11" id="KW-0009">Actin-binding</keyword>
<keyword evidence="12" id="KW-0963">Cytoplasm</keyword>
<protein>
    <recommendedName>
        <fullName evidence="6">Actin cytoskeleton-regulatory complex protein END3</fullName>
    </recommendedName>
    <alternativeName>
        <fullName evidence="5">Actin cytoskeleton-regulatory complex protein end3</fullName>
    </alternativeName>
</protein>
<evidence type="ECO:0000259" key="15">
    <source>
        <dbReference type="PROSITE" id="PS50030"/>
    </source>
</evidence>
<feature type="region of interest" description="Disordered" evidence="14">
    <location>
        <begin position="626"/>
        <end position="878"/>
    </location>
</feature>
<dbReference type="EMBL" id="CH476616">
    <property type="protein sequence ID" value="EEP79238.1"/>
    <property type="molecule type" value="Genomic_DNA"/>
</dbReference>
<evidence type="ECO:0000256" key="6">
    <source>
        <dbReference type="ARBA" id="ARBA00017312"/>
    </source>
</evidence>
<dbReference type="GO" id="GO:0030479">
    <property type="term" value="C:actin cortical patch"/>
    <property type="evidence" value="ECO:0007669"/>
    <property type="project" value="UniProtKB-SubCell"/>
</dbReference>
<keyword evidence="19" id="KW-1185">Reference proteome</keyword>
<dbReference type="PROSITE" id="PS50222">
    <property type="entry name" value="EF_HAND_2"/>
    <property type="match status" value="2"/>
</dbReference>
<dbReference type="GO" id="GO:0005886">
    <property type="term" value="C:plasma membrane"/>
    <property type="evidence" value="ECO:0007669"/>
    <property type="project" value="UniProtKB-SubCell"/>
</dbReference>
<dbReference type="GO" id="GO:0016197">
    <property type="term" value="P:endosomal transport"/>
    <property type="evidence" value="ECO:0007669"/>
    <property type="project" value="TreeGrafter"/>
</dbReference>
<dbReference type="SMART" id="SM00054">
    <property type="entry name" value="EFh"/>
    <property type="match status" value="2"/>
</dbReference>
<dbReference type="GO" id="GO:0003779">
    <property type="term" value="F:actin binding"/>
    <property type="evidence" value="ECO:0007669"/>
    <property type="project" value="UniProtKB-KW"/>
</dbReference>
<evidence type="ECO:0000256" key="8">
    <source>
        <dbReference type="ARBA" id="ARBA00022753"/>
    </source>
</evidence>
<dbReference type="GO" id="GO:0010008">
    <property type="term" value="C:endosome membrane"/>
    <property type="evidence" value="ECO:0007669"/>
    <property type="project" value="UniProtKB-SubCell"/>
</dbReference>
<keyword evidence="9" id="KW-0106">Calcium</keyword>
<dbReference type="HOGENOM" id="CLU_002006_0_0_1"/>
<feature type="compositionally biased region" description="Low complexity" evidence="14">
    <location>
        <begin position="738"/>
        <end position="748"/>
    </location>
</feature>
<keyword evidence="7" id="KW-0254">Endocytosis</keyword>
<evidence type="ECO:0000256" key="2">
    <source>
        <dbReference type="ARBA" id="ARBA00004134"/>
    </source>
</evidence>
<dbReference type="Proteomes" id="UP000002058">
    <property type="component" value="Unassembled WGS sequence"/>
</dbReference>
<name>C4JMM6_UNCRE</name>
<reference evidence="19" key="1">
    <citation type="journal article" date="2009" name="Genome Res.">
        <title>Comparative genomic analyses of the human fungal pathogens Coccidioides and their relatives.</title>
        <authorList>
            <person name="Sharpton T.J."/>
            <person name="Stajich J.E."/>
            <person name="Rounsley S.D."/>
            <person name="Gardner M.J."/>
            <person name="Wortman J.R."/>
            <person name="Jordar V.S."/>
            <person name="Maiti R."/>
            <person name="Kodira C.D."/>
            <person name="Neafsey D.E."/>
            <person name="Zeng Q."/>
            <person name="Hung C.-Y."/>
            <person name="McMahan C."/>
            <person name="Muszewska A."/>
            <person name="Grynberg M."/>
            <person name="Mandel M.A."/>
            <person name="Kellner E.M."/>
            <person name="Barker B.M."/>
            <person name="Galgiani J.N."/>
            <person name="Orbach M.J."/>
            <person name="Kirkland T.N."/>
            <person name="Cole G.T."/>
            <person name="Henn M.R."/>
            <person name="Birren B.W."/>
            <person name="Taylor J.W."/>
        </authorList>
    </citation>
    <scope>NUCLEOTIDE SEQUENCE [LARGE SCALE GENOMIC DNA]</scope>
    <source>
        <strain evidence="19">UAMH 1704</strain>
    </source>
</reference>
<evidence type="ECO:0000313" key="19">
    <source>
        <dbReference type="Proteomes" id="UP000002058"/>
    </source>
</evidence>
<feature type="region of interest" description="Disordered" evidence="14">
    <location>
        <begin position="912"/>
        <end position="1215"/>
    </location>
</feature>
<dbReference type="InterPro" id="IPR000261">
    <property type="entry name" value="EH_dom"/>
</dbReference>
<feature type="domain" description="EF-hand" evidence="17">
    <location>
        <begin position="317"/>
        <end position="352"/>
    </location>
</feature>
<feature type="compositionally biased region" description="Polar residues" evidence="14">
    <location>
        <begin position="440"/>
        <end position="467"/>
    </location>
</feature>
<dbReference type="SMART" id="SM00027">
    <property type="entry name" value="EH"/>
    <property type="match status" value="3"/>
</dbReference>
<dbReference type="GO" id="GO:0005509">
    <property type="term" value="F:calcium ion binding"/>
    <property type="evidence" value="ECO:0007669"/>
    <property type="project" value="InterPro"/>
</dbReference>
<dbReference type="GO" id="GO:0006897">
    <property type="term" value="P:endocytosis"/>
    <property type="evidence" value="ECO:0007669"/>
    <property type="project" value="UniProtKB-KW"/>
</dbReference>
<dbReference type="PROSITE" id="PS50030">
    <property type="entry name" value="UBA"/>
    <property type="match status" value="1"/>
</dbReference>
<dbReference type="PANTHER" id="PTHR11216">
    <property type="entry name" value="EH DOMAIN"/>
    <property type="match status" value="1"/>
</dbReference>
<evidence type="ECO:0000256" key="1">
    <source>
        <dbReference type="ARBA" id="ARBA00004125"/>
    </source>
</evidence>
<evidence type="ECO:0000259" key="17">
    <source>
        <dbReference type="PROSITE" id="PS50222"/>
    </source>
</evidence>
<feature type="compositionally biased region" description="Acidic residues" evidence="14">
    <location>
        <begin position="1070"/>
        <end position="1081"/>
    </location>
</feature>
<feature type="region of interest" description="Disordered" evidence="14">
    <location>
        <begin position="408"/>
        <end position="528"/>
    </location>
</feature>
<feature type="compositionally biased region" description="Low complexity" evidence="14">
    <location>
        <begin position="805"/>
        <end position="816"/>
    </location>
</feature>
<dbReference type="eggNOG" id="KOG0998">
    <property type="taxonomic scope" value="Eukaryota"/>
</dbReference>
<dbReference type="VEuPathDB" id="FungiDB:UREG_04084"/>
<comment type="function">
    <text evidence="13">Component of the PAN1 actin cytoskeleton-regulatory complex required for the internalization of endosomes during actin-coupled endocytosis. The complex links the site of endocytosis to the cell membrane-associated actin cytoskeleton. Mediates uptake of external molecules and vacuolar degradation of plasma membrane proteins. Plays a role in the proper organization of the cell membrane-associated actin cytoskeleton and promotes its destabilization.</text>
</comment>
<evidence type="ECO:0000256" key="3">
    <source>
        <dbReference type="ARBA" id="ARBA00004413"/>
    </source>
</evidence>
<feature type="region of interest" description="Disordered" evidence="14">
    <location>
        <begin position="101"/>
        <end position="130"/>
    </location>
</feature>
<feature type="domain" description="UBA" evidence="15">
    <location>
        <begin position="1216"/>
        <end position="1256"/>
    </location>
</feature>
<feature type="compositionally biased region" description="Polar residues" evidence="14">
    <location>
        <begin position="850"/>
        <end position="859"/>
    </location>
</feature>
<dbReference type="Gene3D" id="1.10.238.10">
    <property type="entry name" value="EF-hand"/>
    <property type="match status" value="3"/>
</dbReference>
<evidence type="ECO:0000256" key="13">
    <source>
        <dbReference type="ARBA" id="ARBA00025194"/>
    </source>
</evidence>
<dbReference type="STRING" id="336963.C4JMM6"/>
<dbReference type="PROSITE" id="PS00018">
    <property type="entry name" value="EF_HAND_1"/>
    <property type="match status" value="1"/>
</dbReference>
<feature type="domain" description="EH" evidence="16">
    <location>
        <begin position="15"/>
        <end position="117"/>
    </location>
</feature>
<gene>
    <name evidence="18" type="ORF">UREG_04084</name>
</gene>
<feature type="compositionally biased region" description="Basic and acidic residues" evidence="14">
    <location>
        <begin position="832"/>
        <end position="843"/>
    </location>
</feature>
<feature type="domain" description="EH" evidence="16">
    <location>
        <begin position="134"/>
        <end position="224"/>
    </location>
</feature>
<dbReference type="KEGG" id="ure:UREG_04084"/>
<feature type="compositionally biased region" description="Low complexity" evidence="14">
    <location>
        <begin position="757"/>
        <end position="772"/>
    </location>
</feature>
<evidence type="ECO:0000256" key="11">
    <source>
        <dbReference type="ARBA" id="ARBA00023203"/>
    </source>
</evidence>
<evidence type="ECO:0000256" key="9">
    <source>
        <dbReference type="ARBA" id="ARBA00022837"/>
    </source>
</evidence>
<dbReference type="OrthoDB" id="524326at2759"/>
<feature type="compositionally biased region" description="Pro residues" evidence="14">
    <location>
        <begin position="101"/>
        <end position="122"/>
    </location>
</feature>
<evidence type="ECO:0000256" key="7">
    <source>
        <dbReference type="ARBA" id="ARBA00022583"/>
    </source>
</evidence>
<dbReference type="PANTHER" id="PTHR11216:SF170">
    <property type="entry name" value="DYNAMIN ASSOCIATED PROTEIN 160, ISOFORM D"/>
    <property type="match status" value="1"/>
</dbReference>
<feature type="compositionally biased region" description="Low complexity" evidence="14">
    <location>
        <begin position="1097"/>
        <end position="1111"/>
    </location>
</feature>
<feature type="compositionally biased region" description="Low complexity" evidence="14">
    <location>
        <begin position="862"/>
        <end position="874"/>
    </location>
</feature>
<accession>C4JMM6</accession>
<dbReference type="FunCoup" id="C4JMM6">
    <property type="interactions" value="276"/>
</dbReference>
<feature type="compositionally biased region" description="Polar residues" evidence="14">
    <location>
        <begin position="250"/>
        <end position="262"/>
    </location>
</feature>
<dbReference type="Pfam" id="PF12763">
    <property type="entry name" value="EH"/>
    <property type="match status" value="3"/>
</dbReference>
<dbReference type="InterPro" id="IPR011992">
    <property type="entry name" value="EF-hand-dom_pair"/>
</dbReference>
<sequence length="1257" mass="134759">MADTSHPNLNLTAEEKRVFYQLFQMADKTNLGVVPGEVAVSFFEKTNLPAETLGLIWQIADKQNRGLLTPSGFGIVMRLIGHAQAGRSPTEELAYQRITPEPPLAVPPTAPPPSTTSPPPGPGSARVPPLNQDDIGKFTALFERSETQNGLIAGDTAKQIFERARLPNEILGRIWNLADTKQRGALDITEFTIAMHLLTAFKMGTMRAVPPSLPPGLYDAASRRGNVRASIGSRSSSDVPPVPAIPKQFSGPTPQRTQSPLNRSHMGPVSTHGTGTEWLITPQEKGHFDSIFNTIDKRRVGYLSGDDAVGFFANAQLPEETLAQIWDLADIDSDGQLSKDEFAVAMYLVRQQRTTREPLPQVLLPALIPPSMRRQSAPPPRPIPSQTTGSRSAAEDLFGLDVFTAPIQTSQSTGGSNPPFQSPSSPTRPPPSSTFKPFIPSSSFGQSLTPHTTGLSNTAVQPRSPAQPSDDLLGDADPEESKKLTQETTELANLSNQVSTLSKEMENVQAKRGNAEQDLAQSNQQKRDFETRLSQARAMYEQEVKDFKALEERLTASRTETRKLQQDFAMIDGSRQDLQNQFNQVSAALEADQRENASLKEKIRHANAQVSQLKSQLEKIRSEARQQKGLAAINKKQLSTIEGERDRIQEEIDDTGKGLGEAERQSTSPPPITSPATSAASQGTNPFFKRSPSASTEKALSPSHTGNEGQNNPQNIFDNMFGPAFTSPSTTTPPPPTTFRTETSTPQPQTANPTKPSTSSGDPSLSTSSSTTFQPIPDPAEPPPPPRSRQITPNALPIEGHEESQSSSAQASPPASRFGDNPQPEATSQLPDSKEASPFEHGDPFAGDVNGNNDQNLARNESPPATTAASLASPHEQVKKDYTFDELFAGRTHERSQSQKALDFEEAFAAMKKDSRMGSANSGQLDGAASEFPPIRELDDDDDSTDSESPAGFDDDFTPVSPPRGTGKEIQPFPPNEPTPLPGPDAQPSPPSYDKASKQPSGTAPPEFGDLLPGRVDPTAPGDAPHSVDETTGAPIISGVPKPTTAASPKPPADFEAAFAGLNLTPAKEVEDDDDDEDDFESPFNKDPSNFDMTFESPSAPSKSSTSAQAANGSFGDASTKPNFFSFDNPGTRPTTAGDPPNSSSPPQAPSAHDWDALFSVLDEAKGQSGANKPDITSSTTVPPTSTESSQIPVPATASPPVQSKQPGWALDADSGEDDLILQRLTSMGYPRDESLAALEKFDYNLDKAADFLASKS</sequence>
<feature type="compositionally biased region" description="Basic and acidic residues" evidence="14">
    <location>
        <begin position="642"/>
        <end position="664"/>
    </location>
</feature>
<dbReference type="SMART" id="SM00165">
    <property type="entry name" value="UBA"/>
    <property type="match status" value="1"/>
</dbReference>
<evidence type="ECO:0000256" key="10">
    <source>
        <dbReference type="ARBA" id="ARBA00023054"/>
    </source>
</evidence>
<feature type="compositionally biased region" description="Low complexity" evidence="14">
    <location>
        <begin position="1177"/>
        <end position="1190"/>
    </location>
</feature>
<dbReference type="Gene3D" id="1.10.8.10">
    <property type="entry name" value="DNA helicase RuvA subunit, C-terminal domain"/>
    <property type="match status" value="1"/>
</dbReference>
<proteinExistence type="predicted"/>
<dbReference type="InParanoid" id="C4JMM6"/>
<comment type="subunit">
    <text evidence="4">Component of the PAN1 actin cytoskeleton-regulatory complex.</text>
</comment>
<feature type="domain" description="EF-hand" evidence="17">
    <location>
        <begin position="166"/>
        <end position="201"/>
    </location>
</feature>
<feature type="compositionally biased region" description="Polar residues" evidence="14">
    <location>
        <begin position="486"/>
        <end position="502"/>
    </location>
</feature>
<keyword evidence="12" id="KW-0206">Cytoskeleton</keyword>
<dbReference type="GeneID" id="8444787"/>
<dbReference type="RefSeq" id="XP_002544567.1">
    <property type="nucleotide sequence ID" value="XM_002544521.1"/>
</dbReference>
<dbReference type="InterPro" id="IPR015940">
    <property type="entry name" value="UBA"/>
</dbReference>
<dbReference type="AlphaFoldDB" id="C4JMM6"/>
<feature type="region of interest" description="Disordered" evidence="14">
    <location>
        <begin position="229"/>
        <end position="271"/>
    </location>
</feature>
<dbReference type="SUPFAM" id="SSF46934">
    <property type="entry name" value="UBA-like"/>
    <property type="match status" value="1"/>
</dbReference>
<evidence type="ECO:0000256" key="14">
    <source>
        <dbReference type="SAM" id="MobiDB-lite"/>
    </source>
</evidence>